<proteinExistence type="predicted"/>
<organism evidence="1 2">
    <name type="scientific">Cupriavidus pauculus</name>
    <dbReference type="NCBI Taxonomy" id="82633"/>
    <lineage>
        <taxon>Bacteria</taxon>
        <taxon>Pseudomonadati</taxon>
        <taxon>Pseudomonadota</taxon>
        <taxon>Betaproteobacteria</taxon>
        <taxon>Burkholderiales</taxon>
        <taxon>Burkholderiaceae</taxon>
        <taxon>Cupriavidus</taxon>
    </lineage>
</organism>
<accession>A0A3G8GZY9</accession>
<dbReference type="RefSeq" id="WP_124683662.1">
    <property type="nucleotide sequence ID" value="NZ_CP033969.1"/>
</dbReference>
<protein>
    <submittedName>
        <fullName evidence="1">Uncharacterized protein</fullName>
    </submittedName>
</protein>
<dbReference type="AlphaFoldDB" id="A0A3G8GZY9"/>
<dbReference type="KEGG" id="cpau:EHF44_10325"/>
<reference evidence="2" key="1">
    <citation type="submission" date="2018-11" db="EMBL/GenBank/DDBJ databases">
        <title>FDA dAtabase for Regulatory Grade micrObial Sequences (FDA-ARGOS): Supporting development and validation of Infectious Disease Dx tests.</title>
        <authorList>
            <person name="Goldberg B."/>
            <person name="Campos J."/>
            <person name="Tallon L."/>
            <person name="Sadzewicz L."/>
            <person name="Zhao X."/>
            <person name="Vavikolanu K."/>
            <person name="Mehta A."/>
            <person name="Aluvathingal J."/>
            <person name="Nadendla S."/>
            <person name="Geyer C."/>
            <person name="Nandy P."/>
            <person name="Yan Y."/>
            <person name="Sichtig H."/>
        </authorList>
    </citation>
    <scope>NUCLEOTIDE SEQUENCE [LARGE SCALE GENOMIC DNA]</scope>
    <source>
        <strain evidence="2">FDAARGOS_614</strain>
    </source>
</reference>
<name>A0A3G8GZY9_9BURK</name>
<gene>
    <name evidence="1" type="ORF">EHF44_10325</name>
</gene>
<evidence type="ECO:0000313" key="2">
    <source>
        <dbReference type="Proteomes" id="UP000270411"/>
    </source>
</evidence>
<dbReference type="EMBL" id="CP033969">
    <property type="protein sequence ID" value="AZG13811.1"/>
    <property type="molecule type" value="Genomic_DNA"/>
</dbReference>
<dbReference type="Proteomes" id="UP000270411">
    <property type="component" value="Chromosome 1"/>
</dbReference>
<sequence length="88" mass="9257">MSSIIVRDLAVSKDLDQQSLCAIRGGADWFGKIAAAGPLVNININQSVQQLQQVNVAAFNNNKIVGVDLGNLALNVKPTQWGGNLAVA</sequence>
<dbReference type="OrthoDB" id="9007755at2"/>
<evidence type="ECO:0000313" key="1">
    <source>
        <dbReference type="EMBL" id="AZG13811.1"/>
    </source>
</evidence>